<proteinExistence type="predicted"/>
<evidence type="ECO:0000313" key="1">
    <source>
        <dbReference type="EMBL" id="KAJ2973024.1"/>
    </source>
</evidence>
<keyword evidence="2" id="KW-1185">Reference proteome</keyword>
<sequence>MEFVPARDGIICSICRKYNAYGRRHGLFLNHRSKQFSWESCVAGIQNSVDSNVTDSTQEELGCSIMKVTAHALTENEELTPVAVGSTAQITTPASHDTMHALIQSLLLELPDLGPAVESELTKYGESTTVKQRLCLVKQWLPLLHVDVKNDQGMAFPPHMDRLHMAMLLKVDNERDMATGKEKSESEQFKTIPISTVFDIEEDPITAPPSPEPKPLILKEPPEHADVIISSCSDEDTGPSSAEARPEASSISDYLDCRSNEVQPKGPDGYSAPIITRNEPNKASKQEDHAGRNQALEKTESAITMNRTKSPPKSVLEDEFFPGIDDTELCNGADLQQACQMLEQVNALLVPCPRLGLEMDSAMAGRTSWHERLRLSQHQNLPPIAINLANEAELPWAPLHNGVAGSFTDESLVVTNTGNANQRSTPGLHADSQGTIQINDMFEDGELEEYPETIIVTEPKPPPQPSAFSSLIKLRLQENAAYQVPEYSQSGSLSSRIAATPVLPNTGDPGATSQLVSAFMALRGTKRPRLGRK</sequence>
<evidence type="ECO:0000313" key="2">
    <source>
        <dbReference type="Proteomes" id="UP001143910"/>
    </source>
</evidence>
<comment type="caution">
    <text evidence="1">The sequence shown here is derived from an EMBL/GenBank/DDBJ whole genome shotgun (WGS) entry which is preliminary data.</text>
</comment>
<dbReference type="Proteomes" id="UP001143910">
    <property type="component" value="Unassembled WGS sequence"/>
</dbReference>
<organism evidence="1 2">
    <name type="scientific">Zarea fungicola</name>
    <dbReference type="NCBI Taxonomy" id="93591"/>
    <lineage>
        <taxon>Eukaryota</taxon>
        <taxon>Fungi</taxon>
        <taxon>Dikarya</taxon>
        <taxon>Ascomycota</taxon>
        <taxon>Pezizomycotina</taxon>
        <taxon>Sordariomycetes</taxon>
        <taxon>Hypocreomycetidae</taxon>
        <taxon>Hypocreales</taxon>
        <taxon>Cordycipitaceae</taxon>
        <taxon>Zarea</taxon>
    </lineage>
</organism>
<reference evidence="1" key="1">
    <citation type="submission" date="2022-08" db="EMBL/GenBank/DDBJ databases">
        <title>Genome Sequence of Lecanicillium fungicola.</title>
        <authorList>
            <person name="Buettner E."/>
        </authorList>
    </citation>
    <scope>NUCLEOTIDE SEQUENCE</scope>
    <source>
        <strain evidence="1">Babe33</strain>
    </source>
</reference>
<name>A0ACC1N291_9HYPO</name>
<protein>
    <submittedName>
        <fullName evidence="1">Uncharacterized protein</fullName>
    </submittedName>
</protein>
<dbReference type="EMBL" id="JANJQO010001040">
    <property type="protein sequence ID" value="KAJ2973024.1"/>
    <property type="molecule type" value="Genomic_DNA"/>
</dbReference>
<gene>
    <name evidence="1" type="ORF">NQ176_g6836</name>
</gene>
<accession>A0ACC1N291</accession>